<feature type="domain" description="ABM" evidence="1">
    <location>
        <begin position="14"/>
        <end position="102"/>
    </location>
</feature>
<dbReference type="Gene3D" id="3.30.70.100">
    <property type="match status" value="1"/>
</dbReference>
<sequence length="112" mass="12704">MDLARKENLLSHLTSIVAVVSVSAEHAATVEQEFVRCTVASRQEEACKRYVVSRDLEKEGRFTAQEEWASREGFEEHLQTPHFRALARLLEKLGAKVDVLRVRPLDDITDAV</sequence>
<dbReference type="PATRIC" id="fig|1088869.3.peg.1985"/>
<dbReference type="OrthoDB" id="287932at2"/>
<dbReference type="Pfam" id="PF03992">
    <property type="entry name" value="ABM"/>
    <property type="match status" value="1"/>
</dbReference>
<dbReference type="InterPro" id="IPR007138">
    <property type="entry name" value="ABM_dom"/>
</dbReference>
<name>G6XKH5_9PROT</name>
<dbReference type="STRING" id="1088869.GMO_19910"/>
<dbReference type="SUPFAM" id="SSF54909">
    <property type="entry name" value="Dimeric alpha+beta barrel"/>
    <property type="match status" value="1"/>
</dbReference>
<dbReference type="AlphaFoldDB" id="G6XKH5"/>
<dbReference type="PANTHER" id="PTHR33336:SF3">
    <property type="entry name" value="ABM DOMAIN-CONTAINING PROTEIN"/>
    <property type="match status" value="1"/>
</dbReference>
<evidence type="ECO:0000259" key="1">
    <source>
        <dbReference type="PROSITE" id="PS51725"/>
    </source>
</evidence>
<dbReference type="PROSITE" id="PS51725">
    <property type="entry name" value="ABM"/>
    <property type="match status" value="1"/>
</dbReference>
<keyword evidence="3" id="KW-1185">Reference proteome</keyword>
<organism evidence="2 3">
    <name type="scientific">Gluconobacter morbifer G707</name>
    <dbReference type="NCBI Taxonomy" id="1088869"/>
    <lineage>
        <taxon>Bacteria</taxon>
        <taxon>Pseudomonadati</taxon>
        <taxon>Pseudomonadota</taxon>
        <taxon>Alphaproteobacteria</taxon>
        <taxon>Acetobacterales</taxon>
        <taxon>Acetobacteraceae</taxon>
        <taxon>Gluconobacter</taxon>
    </lineage>
</organism>
<comment type="caution">
    <text evidence="2">The sequence shown here is derived from an EMBL/GenBank/DDBJ whole genome shotgun (WGS) entry which is preliminary data.</text>
</comment>
<reference evidence="2 3" key="1">
    <citation type="submission" date="2011-10" db="EMBL/GenBank/DDBJ databases">
        <title>Genome sequence of Gluconobacter morbifer G707, isolated from Drosophila gut.</title>
        <authorList>
            <person name="Lee W.-J."/>
            <person name="Kim E.-K."/>
        </authorList>
    </citation>
    <scope>NUCLEOTIDE SEQUENCE [LARGE SCALE GENOMIC DNA]</scope>
    <source>
        <strain evidence="2 3">G707</strain>
    </source>
</reference>
<dbReference type="EMBL" id="AGQV01000006">
    <property type="protein sequence ID" value="EHH67770.1"/>
    <property type="molecule type" value="Genomic_DNA"/>
</dbReference>
<dbReference type="GO" id="GO:0003824">
    <property type="term" value="F:catalytic activity"/>
    <property type="evidence" value="ECO:0007669"/>
    <property type="project" value="TreeGrafter"/>
</dbReference>
<dbReference type="InterPro" id="IPR011008">
    <property type="entry name" value="Dimeric_a/b-barrel"/>
</dbReference>
<evidence type="ECO:0000313" key="2">
    <source>
        <dbReference type="EMBL" id="EHH67770.1"/>
    </source>
</evidence>
<dbReference type="InterPro" id="IPR050744">
    <property type="entry name" value="AI-2_Isomerase_LsrG"/>
</dbReference>
<gene>
    <name evidence="2" type="ORF">GMO_19910</name>
</gene>
<dbReference type="Proteomes" id="UP000004949">
    <property type="component" value="Unassembled WGS sequence"/>
</dbReference>
<dbReference type="eggNOG" id="COG1359">
    <property type="taxonomic scope" value="Bacteria"/>
</dbReference>
<proteinExistence type="predicted"/>
<evidence type="ECO:0000313" key="3">
    <source>
        <dbReference type="Proteomes" id="UP000004949"/>
    </source>
</evidence>
<accession>G6XKH5</accession>
<dbReference type="PANTHER" id="PTHR33336">
    <property type="entry name" value="QUINOL MONOOXYGENASE YGIN-RELATED"/>
    <property type="match status" value="1"/>
</dbReference>
<protein>
    <recommendedName>
        <fullName evidence="1">ABM domain-containing protein</fullName>
    </recommendedName>
</protein>